<sequence length="454" mass="47758">MGEQVLGADVGGTYTDFLVVDRENTGIRIAKVLTTPGNQAQGFLDGVTELGLKSSAVRTIVHGTTIATNAILERKGSRCGLITTRGFRDTLELRRRTRPHVFGLHGSFEPIIPRDLRLEIDERVDAEGNVLVPLYEEGVPSLVAQLRGLGVEGIVIHFIHAYANPTHERRCRDLVHETWPEIGVTLGSEIMPEVREFERGSTAAINGYVQPIISRYLDSLTGQLLKRGFEQELLIMQGNGGMMDAPLAKSHAVHTVMSGPAAGALAAGRTGIQSGFPNLIACDMGGTSFDVSLVIGGEPAVTREKELDYSVPVHVPMIDVHTIGAGGGSIARINEAGILQVGPDSAGADPGAIAYGRGGCEPTVTDANLVLGRLNSETITGVAGAAKLETVRAAMGDKIGKCLGLDPVETGAAILAVANNAMAGAIRFISVEKGHDPRDFALFAFGGAGPLHAT</sequence>
<dbReference type="PANTHER" id="PTHR11365">
    <property type="entry name" value="5-OXOPROLINASE RELATED"/>
    <property type="match status" value="1"/>
</dbReference>
<proteinExistence type="predicted"/>
<evidence type="ECO:0008006" key="4">
    <source>
        <dbReference type="Google" id="ProtNLM"/>
    </source>
</evidence>
<dbReference type="Pfam" id="PF05378">
    <property type="entry name" value="Hydant_A_N"/>
    <property type="match status" value="1"/>
</dbReference>
<dbReference type="InterPro" id="IPR043129">
    <property type="entry name" value="ATPase_NBD"/>
</dbReference>
<reference evidence="3" key="1">
    <citation type="submission" date="2018-05" db="EMBL/GenBank/DDBJ databases">
        <authorList>
            <person name="Lanie J.A."/>
            <person name="Ng W.-L."/>
            <person name="Kazmierczak K.M."/>
            <person name="Andrzejewski T.M."/>
            <person name="Davidsen T.M."/>
            <person name="Wayne K.J."/>
            <person name="Tettelin H."/>
            <person name="Glass J.I."/>
            <person name="Rusch D."/>
            <person name="Podicherti R."/>
            <person name="Tsui H.-C.T."/>
            <person name="Winkler M.E."/>
        </authorList>
    </citation>
    <scope>NUCLEOTIDE SEQUENCE</scope>
</reference>
<feature type="domain" description="Hydantoinase/oxoprolinase N-terminal" evidence="2">
    <location>
        <begin position="6"/>
        <end position="177"/>
    </location>
</feature>
<dbReference type="InterPro" id="IPR045079">
    <property type="entry name" value="Oxoprolinase-like"/>
</dbReference>
<gene>
    <name evidence="3" type="ORF">METZ01_LOCUS193320</name>
</gene>
<dbReference type="GO" id="GO:0005829">
    <property type="term" value="C:cytosol"/>
    <property type="evidence" value="ECO:0007669"/>
    <property type="project" value="TreeGrafter"/>
</dbReference>
<name>A0A382DPR8_9ZZZZ</name>
<dbReference type="GO" id="GO:0017168">
    <property type="term" value="F:5-oxoprolinase (ATP-hydrolyzing) activity"/>
    <property type="evidence" value="ECO:0007669"/>
    <property type="project" value="TreeGrafter"/>
</dbReference>
<dbReference type="AlphaFoldDB" id="A0A382DPR8"/>
<protein>
    <recommendedName>
        <fullName evidence="4">Hydantoinase/oxoprolinase N-terminal domain-containing protein</fullName>
    </recommendedName>
</protein>
<dbReference type="InterPro" id="IPR002821">
    <property type="entry name" value="Hydantoinase_A"/>
</dbReference>
<evidence type="ECO:0000259" key="1">
    <source>
        <dbReference type="Pfam" id="PF01968"/>
    </source>
</evidence>
<feature type="non-terminal residue" evidence="3">
    <location>
        <position position="454"/>
    </location>
</feature>
<accession>A0A382DPR8</accession>
<dbReference type="SUPFAM" id="SSF53067">
    <property type="entry name" value="Actin-like ATPase domain"/>
    <property type="match status" value="1"/>
</dbReference>
<organism evidence="3">
    <name type="scientific">marine metagenome</name>
    <dbReference type="NCBI Taxonomy" id="408172"/>
    <lineage>
        <taxon>unclassified sequences</taxon>
        <taxon>metagenomes</taxon>
        <taxon>ecological metagenomes</taxon>
    </lineage>
</organism>
<dbReference type="InterPro" id="IPR008040">
    <property type="entry name" value="Hydant_A_N"/>
</dbReference>
<evidence type="ECO:0000313" key="3">
    <source>
        <dbReference type="EMBL" id="SVB40466.1"/>
    </source>
</evidence>
<dbReference type="PANTHER" id="PTHR11365:SF23">
    <property type="entry name" value="HYPOTHETICAL 5-OXOPROLINASE (EUROFUNG)-RELATED"/>
    <property type="match status" value="1"/>
</dbReference>
<evidence type="ECO:0000259" key="2">
    <source>
        <dbReference type="Pfam" id="PF05378"/>
    </source>
</evidence>
<dbReference type="GO" id="GO:0006749">
    <property type="term" value="P:glutathione metabolic process"/>
    <property type="evidence" value="ECO:0007669"/>
    <property type="project" value="TreeGrafter"/>
</dbReference>
<feature type="domain" description="Hydantoinase A/oxoprolinase" evidence="1">
    <location>
        <begin position="199"/>
        <end position="453"/>
    </location>
</feature>
<dbReference type="EMBL" id="UINC01040501">
    <property type="protein sequence ID" value="SVB40466.1"/>
    <property type="molecule type" value="Genomic_DNA"/>
</dbReference>
<dbReference type="Pfam" id="PF01968">
    <property type="entry name" value="Hydantoinase_A"/>
    <property type="match status" value="1"/>
</dbReference>